<proteinExistence type="predicted"/>
<organism evidence="1">
    <name type="scientific">Nothobranchius kuhntae</name>
    <name type="common">Beira killifish</name>
    <dbReference type="NCBI Taxonomy" id="321403"/>
    <lineage>
        <taxon>Eukaryota</taxon>
        <taxon>Metazoa</taxon>
        <taxon>Chordata</taxon>
        <taxon>Craniata</taxon>
        <taxon>Vertebrata</taxon>
        <taxon>Euteleostomi</taxon>
        <taxon>Actinopterygii</taxon>
        <taxon>Neopterygii</taxon>
        <taxon>Teleostei</taxon>
        <taxon>Neoteleostei</taxon>
        <taxon>Acanthomorphata</taxon>
        <taxon>Ovalentaria</taxon>
        <taxon>Atherinomorphae</taxon>
        <taxon>Cyprinodontiformes</taxon>
        <taxon>Nothobranchiidae</taxon>
        <taxon>Nothobranchius</taxon>
    </lineage>
</organism>
<protein>
    <submittedName>
        <fullName evidence="1">Uncharacterized protein</fullName>
    </submittedName>
</protein>
<accession>A0A1A8I0X8</accession>
<reference evidence="1" key="2">
    <citation type="submission" date="2016-06" db="EMBL/GenBank/DDBJ databases">
        <title>The genome of a short-lived fish provides insights into sex chromosome evolution and the genetic control of aging.</title>
        <authorList>
            <person name="Reichwald K."/>
            <person name="Felder M."/>
            <person name="Petzold A."/>
            <person name="Koch P."/>
            <person name="Groth M."/>
            <person name="Platzer M."/>
        </authorList>
    </citation>
    <scope>NUCLEOTIDE SEQUENCE</scope>
    <source>
        <tissue evidence="1">Brain</tissue>
    </source>
</reference>
<name>A0A1A8I0X8_NOTKU</name>
<feature type="non-terminal residue" evidence="1">
    <location>
        <position position="94"/>
    </location>
</feature>
<dbReference type="AlphaFoldDB" id="A0A1A8I0X8"/>
<sequence>DGGPTLLCVGLVCDGGWGGRERVKPVQPFIRLGRGLVERPWKKQQCFGWRLGCAGEAAATSGWQLCVPHQGSGRCAFCNLQPVRHDQGAVGGDR</sequence>
<feature type="non-terminal residue" evidence="1">
    <location>
        <position position="1"/>
    </location>
</feature>
<reference evidence="1" key="1">
    <citation type="submission" date="2016-05" db="EMBL/GenBank/DDBJ databases">
        <authorList>
            <person name="Lavstsen T."/>
            <person name="Jespersen J.S."/>
        </authorList>
    </citation>
    <scope>NUCLEOTIDE SEQUENCE</scope>
    <source>
        <tissue evidence="1">Brain</tissue>
    </source>
</reference>
<evidence type="ECO:0000313" key="1">
    <source>
        <dbReference type="EMBL" id="SBQ90471.1"/>
    </source>
</evidence>
<dbReference type="EMBL" id="HAED01004441">
    <property type="protein sequence ID" value="SBQ90471.1"/>
    <property type="molecule type" value="Transcribed_RNA"/>
</dbReference>
<gene>
    <name evidence="1" type="primary">Nfu_g_1_012677</name>
</gene>